<protein>
    <recommendedName>
        <fullName evidence="4">FecR protein domain-containing protein</fullName>
    </recommendedName>
</protein>
<accession>A0ABY7VRZ1</accession>
<dbReference type="PANTHER" id="PTHR30273">
    <property type="entry name" value="PERIPLASMIC SIGNAL SENSOR AND SIGMA FACTOR ACTIVATOR FECR-RELATED"/>
    <property type="match status" value="1"/>
</dbReference>
<dbReference type="SUPFAM" id="SSF49899">
    <property type="entry name" value="Concanavalin A-like lectins/glucanases"/>
    <property type="match status" value="1"/>
</dbReference>
<evidence type="ECO:0008006" key="4">
    <source>
        <dbReference type="Google" id="ProtNLM"/>
    </source>
</evidence>
<dbReference type="PANTHER" id="PTHR30273:SF2">
    <property type="entry name" value="PROTEIN FECR"/>
    <property type="match status" value="1"/>
</dbReference>
<reference evidence="2 3" key="1">
    <citation type="submission" date="2023-02" db="EMBL/GenBank/DDBJ databases">
        <title>Genome sequence of Lentisphaera profundi SAORIC-696.</title>
        <authorList>
            <person name="Kim e."/>
            <person name="Cho J.-C."/>
            <person name="Choi A."/>
            <person name="Kang I."/>
        </authorList>
    </citation>
    <scope>NUCLEOTIDE SEQUENCE [LARGE SCALE GENOMIC DNA]</scope>
    <source>
        <strain evidence="2 3">SAORIC-696</strain>
    </source>
</reference>
<feature type="transmembrane region" description="Helical" evidence="1">
    <location>
        <begin position="86"/>
        <end position="104"/>
    </location>
</feature>
<name>A0ABY7VRZ1_9BACT</name>
<dbReference type="InterPro" id="IPR012373">
    <property type="entry name" value="Ferrdict_sens_TM"/>
</dbReference>
<dbReference type="Proteomes" id="UP001214250">
    <property type="component" value="Chromosome 1"/>
</dbReference>
<keyword evidence="1" id="KW-1133">Transmembrane helix</keyword>
<evidence type="ECO:0000256" key="1">
    <source>
        <dbReference type="SAM" id="Phobius"/>
    </source>
</evidence>
<evidence type="ECO:0000313" key="2">
    <source>
        <dbReference type="EMBL" id="WDE96661.1"/>
    </source>
</evidence>
<proteinExistence type="predicted"/>
<gene>
    <name evidence="2" type="ORF">PQO03_01595</name>
</gene>
<keyword evidence="1" id="KW-0472">Membrane</keyword>
<organism evidence="2 3">
    <name type="scientific">Lentisphaera profundi</name>
    <dbReference type="NCBI Taxonomy" id="1658616"/>
    <lineage>
        <taxon>Bacteria</taxon>
        <taxon>Pseudomonadati</taxon>
        <taxon>Lentisphaerota</taxon>
        <taxon>Lentisphaeria</taxon>
        <taxon>Lentisphaerales</taxon>
        <taxon>Lentisphaeraceae</taxon>
        <taxon>Lentisphaera</taxon>
    </lineage>
</organism>
<keyword evidence="3" id="KW-1185">Reference proteome</keyword>
<keyword evidence="1" id="KW-0812">Transmembrane</keyword>
<dbReference type="InterPro" id="IPR013320">
    <property type="entry name" value="ConA-like_dom_sf"/>
</dbReference>
<dbReference type="RefSeq" id="WP_274150726.1">
    <property type="nucleotide sequence ID" value="NZ_CP117811.1"/>
</dbReference>
<dbReference type="Gene3D" id="2.60.120.200">
    <property type="match status" value="1"/>
</dbReference>
<dbReference type="EMBL" id="CP117811">
    <property type="protein sequence ID" value="WDE96661.1"/>
    <property type="molecule type" value="Genomic_DNA"/>
</dbReference>
<evidence type="ECO:0000313" key="3">
    <source>
        <dbReference type="Proteomes" id="UP001214250"/>
    </source>
</evidence>
<sequence>MSKFKFTRESRRIFELSHQLNDTELSEDEGTELNKLLKNNPEGQLIFLSLRDQDLSLSDRLQNRSIHEKTLGESEPKKKTDSKSHTVLYIIVLTLIAFIAFFLFKNKSTEVTTEENTQALELTEPYRPYIASISSSIDVVDPKFKQGQDLKTGWLKLDQGMIVIELDSAMELNITAPAEIELQSGNKIFIKKGKVRLTSLIKRKGFAAFTQHGQILDQGADFGVNIQKHKATATCFLGSISFSDDSFKKIIHENQTFSLITKQLVDAESYLSTKSIHQQSKDRSQSQLLKWQELIKKLKTDPDTAFMYQFKPNPHDDKALIQEVYRGEVLPAHGKIIGATWAEGRFPTTHSLKFQRPNDRVKFFLNEKFPAMTMNLWVKFEHLTNNNHLGVLLSEKWEPNEFTVQLQTVPQGSFFKLSSKSNFTVSSDFFNAESILKNWILLSFTFDIEKKEFFIYINGEDVTSQRHIATASLQESYMGWCDLMNWVPLNSQDIRNAPGQVDFLSIHRSAFSPKEIKQFYQESKTP</sequence>